<dbReference type="InterPro" id="IPR004099">
    <property type="entry name" value="Pyr_nucl-diS_OxRdtase_dimer"/>
</dbReference>
<keyword evidence="7" id="KW-1015">Disulfide bond</keyword>
<keyword evidence="5" id="KW-0521">NADP</keyword>
<dbReference type="SUPFAM" id="SSF51905">
    <property type="entry name" value="FAD/NAD(P)-binding domain"/>
    <property type="match status" value="1"/>
</dbReference>
<dbReference type="InterPro" id="IPR023753">
    <property type="entry name" value="FAD/NAD-binding_dom"/>
</dbReference>
<keyword evidence="13" id="KW-1185">Reference proteome</keyword>
<reference evidence="12 13" key="1">
    <citation type="submission" date="2023-01" db="EMBL/GenBank/DDBJ databases">
        <title>Novel diversity within Roseofilum (Cyanobacteria; Desertifilaceae) from marine benthic mats with descriptions of four novel species.</title>
        <authorList>
            <person name="Wang Y."/>
            <person name="Berthold D.E."/>
            <person name="Hu J."/>
            <person name="Lefler F.W."/>
            <person name="Laughinghouse H.D. IV."/>
        </authorList>
    </citation>
    <scope>NUCLEOTIDE SEQUENCE [LARGE SCALE GENOMIC DNA]</scope>
    <source>
        <strain evidence="12 13">BLCC-M154</strain>
    </source>
</reference>
<dbReference type="InterPro" id="IPR001100">
    <property type="entry name" value="Pyr_nuc-diS_OxRdtase"/>
</dbReference>
<evidence type="ECO:0000256" key="1">
    <source>
        <dbReference type="ARBA" id="ARBA00001974"/>
    </source>
</evidence>
<dbReference type="PIRSF" id="PIRSF000350">
    <property type="entry name" value="Mercury_reductase_MerA"/>
    <property type="match status" value="1"/>
</dbReference>
<evidence type="ECO:0000259" key="10">
    <source>
        <dbReference type="Pfam" id="PF02852"/>
    </source>
</evidence>
<gene>
    <name evidence="12" type="ORF">PMG71_23505</name>
</gene>
<dbReference type="NCBIfam" id="NF004991">
    <property type="entry name" value="PRK06370.1-3"/>
    <property type="match status" value="1"/>
</dbReference>
<evidence type="ECO:0000256" key="6">
    <source>
        <dbReference type="ARBA" id="ARBA00023002"/>
    </source>
</evidence>
<comment type="similarity">
    <text evidence="2 9">Belongs to the class-I pyridine nucleotide-disulfide oxidoreductase family.</text>
</comment>
<comment type="cofactor">
    <cofactor evidence="1">
        <name>FAD</name>
        <dbReference type="ChEBI" id="CHEBI:57692"/>
    </cofactor>
</comment>
<dbReference type="Pfam" id="PF07992">
    <property type="entry name" value="Pyr_redox_2"/>
    <property type="match status" value="1"/>
</dbReference>
<dbReference type="EMBL" id="JAQOSP010000150">
    <property type="protein sequence ID" value="MDJ1172401.1"/>
    <property type="molecule type" value="Genomic_DNA"/>
</dbReference>
<keyword evidence="3 9" id="KW-0285">Flavoprotein</keyword>
<sequence length="511" mass="55565">MSSLNLHPMDQFNQQLIDRVHPPDWVNPTPADRYDLVVIGAGTAGLVVAAGAAGLDLGLKVALVEKNLMGGDCLNLGCVPSKCLIRSSRVVQDIRNAPNFGIHPSEEININFAQVMERMRKIRAEISHHDSVQRFQSLGIDVFLGEAQFTGNSRVEVEGKTLPFKKAVIATGARAVRPQIQGLEEVGFLTNETVFNLTECPKRLAVIGGGPIGCELAQSFHRLGAQVTLFHNKEHLLDREDPDAAEIVQNQFQQEGIQLVLNSQIGRVEATPEGKIMNFSTQGSSQSYSLEVDQILAGAGRAPNVEGLNLQGVGVDYDRKGVKVNDYLQTTNPKIYAAGDICMNWKFTHAADAAARIVLKNALFSPFGLGKSKLSDLIMPWATYTDPEIAHVGLYEREAQEKGIEIETIKVLMSSVDRAIADGETEGFVKIHYRQGSDKMVGATIVARHAGDMISEVTTAIAAKIGLSQLSSTIHPYPTQAEAIKKAADAYKRTLLTPKTKSLLSFLTKLS</sequence>
<feature type="domain" description="Pyridine nucleotide-disulphide oxidoreductase dimerisation" evidence="10">
    <location>
        <begin position="379"/>
        <end position="488"/>
    </location>
</feature>
<evidence type="ECO:0000256" key="9">
    <source>
        <dbReference type="RuleBase" id="RU003691"/>
    </source>
</evidence>
<dbReference type="RefSeq" id="WP_283756151.1">
    <property type="nucleotide sequence ID" value="NZ_JAQOSP010000150.1"/>
</dbReference>
<evidence type="ECO:0000259" key="11">
    <source>
        <dbReference type="Pfam" id="PF07992"/>
    </source>
</evidence>
<dbReference type="PANTHER" id="PTHR43014:SF2">
    <property type="entry name" value="MERCURIC REDUCTASE"/>
    <property type="match status" value="1"/>
</dbReference>
<proteinExistence type="inferred from homology"/>
<dbReference type="PRINTS" id="PR00411">
    <property type="entry name" value="PNDRDTASEI"/>
</dbReference>
<keyword evidence="4 9" id="KW-0274">FAD</keyword>
<dbReference type="InterPro" id="IPR036188">
    <property type="entry name" value="FAD/NAD-bd_sf"/>
</dbReference>
<evidence type="ECO:0000256" key="2">
    <source>
        <dbReference type="ARBA" id="ARBA00007532"/>
    </source>
</evidence>
<dbReference type="SUPFAM" id="SSF55424">
    <property type="entry name" value="FAD/NAD-linked reductases, dimerisation (C-terminal) domain"/>
    <property type="match status" value="1"/>
</dbReference>
<dbReference type="Proteomes" id="UP001235303">
    <property type="component" value="Unassembled WGS sequence"/>
</dbReference>
<organism evidence="12 13">
    <name type="scientific">Roseofilum acuticapitatum BLCC-M154</name>
    <dbReference type="NCBI Taxonomy" id="3022444"/>
    <lineage>
        <taxon>Bacteria</taxon>
        <taxon>Bacillati</taxon>
        <taxon>Cyanobacteriota</taxon>
        <taxon>Cyanophyceae</taxon>
        <taxon>Desertifilales</taxon>
        <taxon>Desertifilaceae</taxon>
        <taxon>Roseofilum</taxon>
        <taxon>Roseofilum acuticapitatum</taxon>
    </lineage>
</organism>
<dbReference type="PRINTS" id="PR00368">
    <property type="entry name" value="FADPNR"/>
</dbReference>
<keyword evidence="8 9" id="KW-0676">Redox-active center</keyword>
<dbReference type="Gene3D" id="3.30.390.30">
    <property type="match status" value="1"/>
</dbReference>
<keyword evidence="6 9" id="KW-0560">Oxidoreductase</keyword>
<dbReference type="PROSITE" id="PS00076">
    <property type="entry name" value="PYRIDINE_REDOX_1"/>
    <property type="match status" value="1"/>
</dbReference>
<protein>
    <submittedName>
        <fullName evidence="12">Mercuric reductase</fullName>
    </submittedName>
</protein>
<evidence type="ECO:0000256" key="3">
    <source>
        <dbReference type="ARBA" id="ARBA00022630"/>
    </source>
</evidence>
<evidence type="ECO:0000313" key="13">
    <source>
        <dbReference type="Proteomes" id="UP001235303"/>
    </source>
</evidence>
<evidence type="ECO:0000256" key="8">
    <source>
        <dbReference type="ARBA" id="ARBA00023284"/>
    </source>
</evidence>
<dbReference type="Pfam" id="PF02852">
    <property type="entry name" value="Pyr_redox_dim"/>
    <property type="match status" value="1"/>
</dbReference>
<dbReference type="InterPro" id="IPR012999">
    <property type="entry name" value="Pyr_OxRdtase_I_AS"/>
</dbReference>
<feature type="domain" description="FAD/NAD(P)-binding" evidence="11">
    <location>
        <begin position="34"/>
        <end position="353"/>
    </location>
</feature>
<evidence type="ECO:0000256" key="7">
    <source>
        <dbReference type="ARBA" id="ARBA00023157"/>
    </source>
</evidence>
<dbReference type="PANTHER" id="PTHR43014">
    <property type="entry name" value="MERCURIC REDUCTASE"/>
    <property type="match status" value="1"/>
</dbReference>
<name>A0ABT7B1I3_9CYAN</name>
<comment type="caution">
    <text evidence="12">The sequence shown here is derived from an EMBL/GenBank/DDBJ whole genome shotgun (WGS) entry which is preliminary data.</text>
</comment>
<evidence type="ECO:0000256" key="5">
    <source>
        <dbReference type="ARBA" id="ARBA00022857"/>
    </source>
</evidence>
<evidence type="ECO:0000313" key="12">
    <source>
        <dbReference type="EMBL" id="MDJ1172401.1"/>
    </source>
</evidence>
<accession>A0ABT7B1I3</accession>
<dbReference type="Gene3D" id="3.50.50.60">
    <property type="entry name" value="FAD/NAD(P)-binding domain"/>
    <property type="match status" value="2"/>
</dbReference>
<dbReference type="InterPro" id="IPR016156">
    <property type="entry name" value="FAD/NAD-linked_Rdtase_dimer_sf"/>
</dbReference>
<evidence type="ECO:0000256" key="4">
    <source>
        <dbReference type="ARBA" id="ARBA00022827"/>
    </source>
</evidence>